<reference evidence="2 3" key="1">
    <citation type="submission" date="2018-05" db="EMBL/GenBank/DDBJ databases">
        <title>Genome sequences of two Antarctic strains of Pseudomonas prosekii: insights into adaptation to extreme conditions.</title>
        <authorList>
            <person name="Snopkova K."/>
            <person name="Dufkova K."/>
            <person name="Cejkova D."/>
            <person name="Sedlacek I."/>
            <person name="Smajs D."/>
        </authorList>
    </citation>
    <scope>NUCLEOTIDE SEQUENCE [LARGE SCALE GENOMIC DNA]</scope>
    <source>
        <strain evidence="2 3">P2673</strain>
    </source>
</reference>
<accession>A0A2U2DCV7</accession>
<dbReference type="Proteomes" id="UP000245056">
    <property type="component" value="Unassembled WGS sequence"/>
</dbReference>
<sequence length="112" mass="12373">MKRGCVLLILMLTWLLIVTCPVGRPNAGPAQWAPRQGCRGSCPRSGIQNRHREQAHSYIQAEYIRETRLAVRPPSRASLAPTGGWRHYAAEDTKIRGKKNGRPTIGSAVITS</sequence>
<feature type="region of interest" description="Disordered" evidence="1">
    <location>
        <begin position="90"/>
        <end position="112"/>
    </location>
</feature>
<protein>
    <submittedName>
        <fullName evidence="2">Uncharacterized protein</fullName>
    </submittedName>
</protein>
<dbReference type="AlphaFoldDB" id="A0A2U2DCV7"/>
<dbReference type="EMBL" id="QFAW01000004">
    <property type="protein sequence ID" value="PWE47171.1"/>
    <property type="molecule type" value="Genomic_DNA"/>
</dbReference>
<evidence type="ECO:0000313" key="2">
    <source>
        <dbReference type="EMBL" id="PWE47171.1"/>
    </source>
</evidence>
<comment type="caution">
    <text evidence="2">The sequence shown here is derived from an EMBL/GenBank/DDBJ whole genome shotgun (WGS) entry which is preliminary data.</text>
</comment>
<name>A0A2U2DCV7_9PSED</name>
<gene>
    <name evidence="2" type="ORF">C9I49_03620</name>
</gene>
<evidence type="ECO:0000256" key="1">
    <source>
        <dbReference type="SAM" id="MobiDB-lite"/>
    </source>
</evidence>
<proteinExistence type="predicted"/>
<evidence type="ECO:0000313" key="3">
    <source>
        <dbReference type="Proteomes" id="UP000245056"/>
    </source>
</evidence>
<organism evidence="2 3">
    <name type="scientific">Pseudomonas prosekii</name>
    <dbReference type="NCBI Taxonomy" id="1148509"/>
    <lineage>
        <taxon>Bacteria</taxon>
        <taxon>Pseudomonadati</taxon>
        <taxon>Pseudomonadota</taxon>
        <taxon>Gammaproteobacteria</taxon>
        <taxon>Pseudomonadales</taxon>
        <taxon>Pseudomonadaceae</taxon>
        <taxon>Pseudomonas</taxon>
    </lineage>
</organism>